<dbReference type="HOGENOM" id="CLU_078139_1_0_5"/>
<dbReference type="Proteomes" id="UP000019666">
    <property type="component" value="Unassembled WGS sequence"/>
</dbReference>
<evidence type="ECO:0000313" key="3">
    <source>
        <dbReference type="Proteomes" id="UP000019666"/>
    </source>
</evidence>
<feature type="transmembrane region" description="Helical" evidence="1">
    <location>
        <begin position="184"/>
        <end position="202"/>
    </location>
</feature>
<feature type="transmembrane region" description="Helical" evidence="1">
    <location>
        <begin position="73"/>
        <end position="92"/>
    </location>
</feature>
<name>A0A017HV31_9RHOB</name>
<feature type="transmembrane region" description="Helical" evidence="1">
    <location>
        <begin position="238"/>
        <end position="254"/>
    </location>
</feature>
<dbReference type="OrthoDB" id="21325at2"/>
<proteinExistence type="predicted"/>
<dbReference type="EMBL" id="AOSK01000005">
    <property type="protein sequence ID" value="EYD78251.1"/>
    <property type="molecule type" value="Genomic_DNA"/>
</dbReference>
<keyword evidence="1" id="KW-0472">Membrane</keyword>
<keyword evidence="1" id="KW-1133">Transmembrane helix</keyword>
<feature type="transmembrane region" description="Helical" evidence="1">
    <location>
        <begin position="125"/>
        <end position="145"/>
    </location>
</feature>
<accession>A0A017HV31</accession>
<dbReference type="AlphaFoldDB" id="A0A017HV31"/>
<feature type="transmembrane region" description="Helical" evidence="1">
    <location>
        <begin position="208"/>
        <end position="226"/>
    </location>
</feature>
<gene>
    <name evidence="2" type="ORF">Rumeso_00080</name>
</gene>
<keyword evidence="1" id="KW-0812">Transmembrane</keyword>
<evidence type="ECO:0008006" key="4">
    <source>
        <dbReference type="Google" id="ProtNLM"/>
    </source>
</evidence>
<sequence length="255" mass="27627">MSPLVIAALVALLALVLVHVVTPYLRFLEGTPRSIWLSVAGGVSVAYVFVHFMPELAESRETVAKAAGELGLADRHVFLIALAGLLTFYGLHRLAQTSRSRREGEPVQGGRGSEGRAEASTSPRVFWIHMASFSVYNALVGYLLFHREVMTLRSLAFFATAMALHFVVTDYGLNEDDKEPYRRIGRWVLVAAVVAGWLLGLLTDVPEAAVAVLTAFLGGGVVLNVLKEEVPSERQSRFWAFAGGAAAYSALLLAL</sequence>
<organism evidence="2 3">
    <name type="scientific">Rubellimicrobium mesophilum DSM 19309</name>
    <dbReference type="NCBI Taxonomy" id="442562"/>
    <lineage>
        <taxon>Bacteria</taxon>
        <taxon>Pseudomonadati</taxon>
        <taxon>Pseudomonadota</taxon>
        <taxon>Alphaproteobacteria</taxon>
        <taxon>Rhodobacterales</taxon>
        <taxon>Roseobacteraceae</taxon>
        <taxon>Rubellimicrobium</taxon>
    </lineage>
</organism>
<dbReference type="PATRIC" id="fig|442562.3.peg.81"/>
<comment type="caution">
    <text evidence="2">The sequence shown here is derived from an EMBL/GenBank/DDBJ whole genome shotgun (WGS) entry which is preliminary data.</text>
</comment>
<keyword evidence="3" id="KW-1185">Reference proteome</keyword>
<reference evidence="2 3" key="1">
    <citation type="submission" date="2013-02" db="EMBL/GenBank/DDBJ databases">
        <authorList>
            <person name="Fiebig A."/>
            <person name="Goeker M."/>
            <person name="Klenk H.-P.P."/>
        </authorList>
    </citation>
    <scope>NUCLEOTIDE SEQUENCE [LARGE SCALE GENOMIC DNA]</scope>
    <source>
        <strain evidence="2 3">DSM 19309</strain>
    </source>
</reference>
<protein>
    <recommendedName>
        <fullName evidence="4">ZIP Zinc transporter</fullName>
    </recommendedName>
</protein>
<dbReference type="STRING" id="442562.Rumeso_00080"/>
<dbReference type="RefSeq" id="WP_037283063.1">
    <property type="nucleotide sequence ID" value="NZ_KK088615.1"/>
</dbReference>
<evidence type="ECO:0000313" key="2">
    <source>
        <dbReference type="EMBL" id="EYD78251.1"/>
    </source>
</evidence>
<feature type="transmembrane region" description="Helical" evidence="1">
    <location>
        <begin position="6"/>
        <end position="28"/>
    </location>
</feature>
<evidence type="ECO:0000256" key="1">
    <source>
        <dbReference type="SAM" id="Phobius"/>
    </source>
</evidence>
<feature type="transmembrane region" description="Helical" evidence="1">
    <location>
        <begin position="151"/>
        <end position="172"/>
    </location>
</feature>
<feature type="transmembrane region" description="Helical" evidence="1">
    <location>
        <begin position="35"/>
        <end position="53"/>
    </location>
</feature>